<dbReference type="OrthoDB" id="6745403at2759"/>
<evidence type="ECO:0000256" key="3">
    <source>
        <dbReference type="ARBA" id="ARBA00020822"/>
    </source>
</evidence>
<dbReference type="SMART" id="SM01415">
    <property type="entry name" value="DUF106"/>
    <property type="match status" value="1"/>
</dbReference>
<comment type="subcellular location">
    <subcellularLocation>
        <location evidence="1">Membrane</location>
        <topology evidence="1">Multi-pass membrane protein</topology>
    </subcellularLocation>
</comment>
<feature type="transmembrane region" description="Helical" evidence="7">
    <location>
        <begin position="128"/>
        <end position="151"/>
    </location>
</feature>
<evidence type="ECO:0000256" key="6">
    <source>
        <dbReference type="ARBA" id="ARBA00023136"/>
    </source>
</evidence>
<dbReference type="InterPro" id="IPR008568">
    <property type="entry name" value="EMC3"/>
</dbReference>
<sequence>MTHADILLDPKIKTHVLLPITIIMVLVHVLQKLTTIYIQPTPQLLKSHKIKERQHLRLTELIIQNRSTALCKSEWEAIKTDVIETYGKENNLTNILGKPSEDKQNEQTNPLLQSGFQEMMLQGLKGNLLNYLTQPILMFFMSVLFGGYIVLKLPFTLTANFKPMLQSSIQTPDLDVSYVTGISWYFVNLLGVESIGSLILMSLNFQIPFSKPEMEILDSVTSALEAGGHSTQQENALPFNQVNSAELFRRNVETIKHLEFTTCLKYDEKKLKAFHSEDGL</sequence>
<keyword evidence="6 7" id="KW-0472">Membrane</keyword>
<proteinExistence type="inferred from homology"/>
<evidence type="ECO:0000256" key="4">
    <source>
        <dbReference type="ARBA" id="ARBA00022692"/>
    </source>
</evidence>
<evidence type="ECO:0000256" key="1">
    <source>
        <dbReference type="ARBA" id="ARBA00004141"/>
    </source>
</evidence>
<dbReference type="GO" id="GO:0072546">
    <property type="term" value="C:EMC complex"/>
    <property type="evidence" value="ECO:0007669"/>
    <property type="project" value="TreeGrafter"/>
</dbReference>
<dbReference type="PANTHER" id="PTHR13116">
    <property type="entry name" value="ER MEMBRANE PROTEIN COMPLEX SUBUNIT 3"/>
    <property type="match status" value="1"/>
</dbReference>
<dbReference type="AlphaFoldDB" id="A0A4T0X4Z3"/>
<organism evidence="8 9">
    <name type="scientific">Pichia inconspicua</name>
    <dbReference type="NCBI Taxonomy" id="52247"/>
    <lineage>
        <taxon>Eukaryota</taxon>
        <taxon>Fungi</taxon>
        <taxon>Dikarya</taxon>
        <taxon>Ascomycota</taxon>
        <taxon>Saccharomycotina</taxon>
        <taxon>Pichiomycetes</taxon>
        <taxon>Pichiales</taxon>
        <taxon>Pichiaceae</taxon>
        <taxon>Pichia</taxon>
    </lineage>
</organism>
<name>A0A4T0X4Z3_9ASCO</name>
<evidence type="ECO:0000313" key="9">
    <source>
        <dbReference type="Proteomes" id="UP000307173"/>
    </source>
</evidence>
<reference evidence="8 9" key="1">
    <citation type="journal article" date="2019" name="Front. Genet.">
        <title>Whole-Genome Sequencing of the Opportunistic Yeast Pathogen Candida inconspicua Uncovers Its Hybrid Origin.</title>
        <authorList>
            <person name="Mixao V."/>
            <person name="Hansen A.P."/>
            <person name="Saus E."/>
            <person name="Boekhout T."/>
            <person name="Lass-Florl C."/>
            <person name="Gabaldon T."/>
        </authorList>
    </citation>
    <scope>NUCLEOTIDE SEQUENCE [LARGE SCALE GENOMIC DNA]</scope>
    <source>
        <strain evidence="8 9">CBS 180</strain>
    </source>
</reference>
<evidence type="ECO:0000256" key="2">
    <source>
        <dbReference type="ARBA" id="ARBA00005376"/>
    </source>
</evidence>
<comment type="caution">
    <text evidence="8">The sequence shown here is derived from an EMBL/GenBank/DDBJ whole genome shotgun (WGS) entry which is preliminary data.</text>
</comment>
<feature type="transmembrane region" description="Helical" evidence="7">
    <location>
        <begin position="12"/>
        <end position="30"/>
    </location>
</feature>
<evidence type="ECO:0000256" key="5">
    <source>
        <dbReference type="ARBA" id="ARBA00022989"/>
    </source>
</evidence>
<dbReference type="InterPro" id="IPR002809">
    <property type="entry name" value="EMC3/TMCO1"/>
</dbReference>
<dbReference type="GO" id="GO:0034975">
    <property type="term" value="P:protein folding in endoplasmic reticulum"/>
    <property type="evidence" value="ECO:0007669"/>
    <property type="project" value="TreeGrafter"/>
</dbReference>
<dbReference type="Proteomes" id="UP000307173">
    <property type="component" value="Unassembled WGS sequence"/>
</dbReference>
<dbReference type="EMBL" id="SELW01000218">
    <property type="protein sequence ID" value="TID30012.1"/>
    <property type="molecule type" value="Genomic_DNA"/>
</dbReference>
<keyword evidence="5 7" id="KW-1133">Transmembrane helix</keyword>
<accession>A0A4T0X4Z3</accession>
<feature type="transmembrane region" description="Helical" evidence="7">
    <location>
        <begin position="182"/>
        <end position="205"/>
    </location>
</feature>
<dbReference type="PANTHER" id="PTHR13116:SF5">
    <property type="entry name" value="ER MEMBRANE PROTEIN COMPLEX SUBUNIT 3"/>
    <property type="match status" value="1"/>
</dbReference>
<comment type="similarity">
    <text evidence="2">Belongs to the EMC3 family.</text>
</comment>
<evidence type="ECO:0000256" key="7">
    <source>
        <dbReference type="SAM" id="Phobius"/>
    </source>
</evidence>
<protein>
    <recommendedName>
        <fullName evidence="3">ER membrane protein complex subunit 3</fullName>
    </recommendedName>
</protein>
<evidence type="ECO:0000313" key="8">
    <source>
        <dbReference type="EMBL" id="TID30012.1"/>
    </source>
</evidence>
<gene>
    <name evidence="8" type="ORF">CANINC_001381</name>
</gene>
<dbReference type="STRING" id="52247.A0A4T0X4Z3"/>
<keyword evidence="9" id="KW-1185">Reference proteome</keyword>
<keyword evidence="4 7" id="KW-0812">Transmembrane</keyword>
<dbReference type="Pfam" id="PF01956">
    <property type="entry name" value="EMC3_TMCO1"/>
    <property type="match status" value="1"/>
</dbReference>